<sequence length="351" mass="39122">MKYEKCGRAMHRHEWAGSTGVISRPHRKPTLPEAQFPLSQSSQSPIPQQTINVYPPKGRQRTCNASGVSSVHALQRLPTISAAANRHLIHRRRYNFVVGLLGVRNLRVVGESGIGKGVIGLLVTSLTEHKRCSTSVFCEAVVSLWSSRPIRMLHMVNTGGNELSEAKFFIRKDACYGCVLWRRVMEACYGCLLGTATLLSILYIDTRTAHLHRTATSHASARMGRLDRSDTTASQKTDVKQRLRCVSEVTRGPMTALFNVPNPQSPTTLKFLSPKKLTTHLWKIIKCLLPIWLPTLRGYHLFTYHTSSAYKWPLLTKGLLLHREGLSINHHACSIRVSSRSSDASPLVSGV</sequence>
<organism evidence="2">
    <name type="scientific">Spodoptera frugiperda</name>
    <name type="common">Fall armyworm</name>
    <dbReference type="NCBI Taxonomy" id="7108"/>
    <lineage>
        <taxon>Eukaryota</taxon>
        <taxon>Metazoa</taxon>
        <taxon>Ecdysozoa</taxon>
        <taxon>Arthropoda</taxon>
        <taxon>Hexapoda</taxon>
        <taxon>Insecta</taxon>
        <taxon>Pterygota</taxon>
        <taxon>Neoptera</taxon>
        <taxon>Endopterygota</taxon>
        <taxon>Lepidoptera</taxon>
        <taxon>Glossata</taxon>
        <taxon>Ditrysia</taxon>
        <taxon>Noctuoidea</taxon>
        <taxon>Noctuidae</taxon>
        <taxon>Amphipyrinae</taxon>
        <taxon>Spodoptera</taxon>
    </lineage>
</organism>
<proteinExistence type="predicted"/>
<gene>
    <name evidence="2" type="ORF">SFRICE_007588</name>
</gene>
<name>A0A2H1WKH3_SPOFR</name>
<reference evidence="2" key="1">
    <citation type="submission" date="2016-07" db="EMBL/GenBank/DDBJ databases">
        <authorList>
            <person name="Bretaudeau A."/>
        </authorList>
    </citation>
    <scope>NUCLEOTIDE SEQUENCE</scope>
    <source>
        <strain evidence="2">Rice</strain>
        <tissue evidence="2">Whole body</tissue>
    </source>
</reference>
<accession>A0A2H1WKH3</accession>
<evidence type="ECO:0000256" key="1">
    <source>
        <dbReference type="SAM" id="MobiDB-lite"/>
    </source>
</evidence>
<feature type="compositionally biased region" description="Low complexity" evidence="1">
    <location>
        <begin position="39"/>
        <end position="49"/>
    </location>
</feature>
<dbReference type="EMBL" id="ODYU01009278">
    <property type="protein sequence ID" value="SOQ53585.1"/>
    <property type="molecule type" value="Genomic_DNA"/>
</dbReference>
<evidence type="ECO:0000313" key="2">
    <source>
        <dbReference type="EMBL" id="SOQ53585.1"/>
    </source>
</evidence>
<dbReference type="AlphaFoldDB" id="A0A2H1WKH3"/>
<protein>
    <submittedName>
        <fullName evidence="2">SFRICE_007588</fullName>
    </submittedName>
</protein>
<feature type="region of interest" description="Disordered" evidence="1">
    <location>
        <begin position="18"/>
        <end position="49"/>
    </location>
</feature>